<dbReference type="SMART" id="SM00717">
    <property type="entry name" value="SANT"/>
    <property type="match status" value="1"/>
</dbReference>
<gene>
    <name evidence="2" type="ORF">GCM10022410_08170</name>
</gene>
<dbReference type="PROSITE" id="PS50090">
    <property type="entry name" value="MYB_LIKE"/>
    <property type="match status" value="1"/>
</dbReference>
<protein>
    <submittedName>
        <fullName evidence="2">RsfA family transcriptional regulator</fullName>
    </submittedName>
</protein>
<dbReference type="Gene3D" id="1.10.10.60">
    <property type="entry name" value="Homeodomain-like"/>
    <property type="match status" value="1"/>
</dbReference>
<dbReference type="InterPro" id="IPR009057">
    <property type="entry name" value="Homeodomain-like_sf"/>
</dbReference>
<proteinExistence type="predicted"/>
<comment type="caution">
    <text evidence="2">The sequence shown here is derived from an EMBL/GenBank/DDBJ whole genome shotgun (WGS) entry which is preliminary data.</text>
</comment>
<dbReference type="PANTHER" id="PTHR41302:SF2">
    <property type="entry name" value="PRESPORE SPECIFIC TRANSCRIPTIONAL ACTIVATOR RSFA"/>
    <property type="match status" value="1"/>
</dbReference>
<dbReference type="RefSeq" id="WP_344910599.1">
    <property type="nucleotide sequence ID" value="NZ_BAABDL010000044.1"/>
</dbReference>
<dbReference type="SUPFAM" id="SSF46689">
    <property type="entry name" value="Homeodomain-like"/>
    <property type="match status" value="1"/>
</dbReference>
<reference evidence="3" key="1">
    <citation type="journal article" date="2019" name="Int. J. Syst. Evol. Microbiol.">
        <title>The Global Catalogue of Microorganisms (GCM) 10K type strain sequencing project: providing services to taxonomists for standard genome sequencing and annotation.</title>
        <authorList>
            <consortium name="The Broad Institute Genomics Platform"/>
            <consortium name="The Broad Institute Genome Sequencing Center for Infectious Disease"/>
            <person name="Wu L."/>
            <person name="Ma J."/>
        </authorList>
    </citation>
    <scope>NUCLEOTIDE SEQUENCE [LARGE SCALE GENOMIC DNA]</scope>
    <source>
        <strain evidence="3">JCM 17250</strain>
    </source>
</reference>
<dbReference type="EMBL" id="BAABDL010000044">
    <property type="protein sequence ID" value="GAA4063870.1"/>
    <property type="molecule type" value="Genomic_DNA"/>
</dbReference>
<dbReference type="InterPro" id="IPR001005">
    <property type="entry name" value="SANT/Myb"/>
</dbReference>
<evidence type="ECO:0000259" key="1">
    <source>
        <dbReference type="PROSITE" id="PS50090"/>
    </source>
</evidence>
<name>A0ABP7VBN9_9BACI</name>
<keyword evidence="3" id="KW-1185">Reference proteome</keyword>
<evidence type="ECO:0000313" key="2">
    <source>
        <dbReference type="EMBL" id="GAA4063870.1"/>
    </source>
</evidence>
<feature type="domain" description="Myb-like" evidence="1">
    <location>
        <begin position="5"/>
        <end position="57"/>
    </location>
</feature>
<dbReference type="InterPro" id="IPR014243">
    <property type="entry name" value="RsfA-like"/>
</dbReference>
<dbReference type="PANTHER" id="PTHR41302">
    <property type="entry name" value="PRESPORE-SPECIFIC TRANSCRIPTIONAL REGULATOR RSFA-RELATED"/>
    <property type="match status" value="1"/>
</dbReference>
<dbReference type="Pfam" id="PF13921">
    <property type="entry name" value="Myb_DNA-bind_6"/>
    <property type="match status" value="1"/>
</dbReference>
<accession>A0ABP7VBN9</accession>
<organism evidence="2 3">
    <name type="scientific">Amphibacillus indicireducens</name>
    <dbReference type="NCBI Taxonomy" id="1076330"/>
    <lineage>
        <taxon>Bacteria</taxon>
        <taxon>Bacillati</taxon>
        <taxon>Bacillota</taxon>
        <taxon>Bacilli</taxon>
        <taxon>Bacillales</taxon>
        <taxon>Bacillaceae</taxon>
        <taxon>Amphibacillus</taxon>
    </lineage>
</organism>
<dbReference type="Proteomes" id="UP001501734">
    <property type="component" value="Unassembled WGS sequence"/>
</dbReference>
<sequence length="154" mass="18166">MGVNRQDAWTKEEDMLLAKTVIDYIKKGYTQLESFKDVAEQLNRTPAACGFRWNATIRKNYRLEIDEAKQARKKFQHQDLSDPQSIEEESSIKSVDQAIQWLEKLKIETKNQAMSQNGTQNHIYIEENKRLQEEITNYQTLFKKIKLLINEIDI</sequence>
<evidence type="ECO:0000313" key="3">
    <source>
        <dbReference type="Proteomes" id="UP001501734"/>
    </source>
</evidence>